<feature type="coiled-coil region" evidence="1">
    <location>
        <begin position="578"/>
        <end position="605"/>
    </location>
</feature>
<feature type="non-terminal residue" evidence="3">
    <location>
        <position position="1"/>
    </location>
</feature>
<sequence length="693" mass="76279">MWSPSGFTELNDFDIKDPFTSSYPPRPAPPHNDSTHNSGIEDCTAQNDLPEDFGQSFHRSNWSRSRSSSASSSSSVQTAIYCPAAVITEKETTTGDAGGKEESSGGASPTPKTERISPFRRYRSSPRFASLRATKGELGYKPAAATIIPPGTLHVARRRANSVAVSPNIITGETAAPASKTSTSTAGRRRARSNSIRGDNPAAVPISTQEAGLAALVRSINEANSREAEAAAKKEQIRRRFSIDARRSGPVGESERLELGSDLTNDIQARQATAKTPLSTSPLRPPRSPAKAVGAHSLETVEETQQVETKQTTAEPDKSSPGSSISTPATLSTPTPDKSADSPAARSLWTTLQDPPRDQTDKNPERWTLLADKPPFIPAQSPIQLTPDPRPSLEGRPISVKNRVTGNMSYQNYIDSPQNGPGSNPRQAPPSPSQGMNHTNGMNGMGLNNGMAGFPTPAGHQADLNFVMNMVEELSRTLEHNRRLTQNIVEGVGRVRERAKDVNLSNEEIIASVAAELNEGSQNLEKENAELREALEKAEYGKQENWKLVVHAANILSNVLEQMHEFKAKHESDTLAWHKNYRKQLSDEREINLELRNQINDMKAAAGRANEWLRKARRCMDDDPNYNKLRVENIALRQEKRFWKRMALPLIPDDDPEWSDDDDLIDPEEKKRQAELAREKERKIAEGEELPNA</sequence>
<proteinExistence type="predicted"/>
<dbReference type="Proteomes" id="UP000258309">
    <property type="component" value="Unassembled WGS sequence"/>
</dbReference>
<feature type="region of interest" description="Disordered" evidence="2">
    <location>
        <begin position="1"/>
        <end position="127"/>
    </location>
</feature>
<feature type="region of interest" description="Disordered" evidence="2">
    <location>
        <begin position="652"/>
        <end position="693"/>
    </location>
</feature>
<protein>
    <submittedName>
        <fullName evidence="3">Uncharacterized protein</fullName>
    </submittedName>
</protein>
<comment type="caution">
    <text evidence="3">The sequence shown here is derived from an EMBL/GenBank/DDBJ whole genome shotgun (WGS) entry which is preliminary data.</text>
</comment>
<feature type="compositionally biased region" description="Low complexity" evidence="2">
    <location>
        <begin position="175"/>
        <end position="186"/>
    </location>
</feature>
<feature type="compositionally biased region" description="Polar residues" evidence="2">
    <location>
        <begin position="320"/>
        <end position="336"/>
    </location>
</feature>
<feature type="compositionally biased region" description="Basic and acidic residues" evidence="2">
    <location>
        <begin position="667"/>
        <end position="686"/>
    </location>
</feature>
<accession>A0A3E2HIR1</accession>
<keyword evidence="1" id="KW-0175">Coiled coil</keyword>
<evidence type="ECO:0000256" key="1">
    <source>
        <dbReference type="SAM" id="Coils"/>
    </source>
</evidence>
<feature type="compositionally biased region" description="Polar residues" evidence="2">
    <location>
        <begin position="410"/>
        <end position="426"/>
    </location>
</feature>
<feature type="compositionally biased region" description="Basic and acidic residues" evidence="2">
    <location>
        <begin position="88"/>
        <end position="103"/>
    </location>
</feature>
<reference evidence="3 4" key="1">
    <citation type="submission" date="2018-05" db="EMBL/GenBank/DDBJ databases">
        <title>Draft genome sequence of Scytalidium lignicola DSM 105466, a ubiquitous saprotrophic fungus.</title>
        <authorList>
            <person name="Buettner E."/>
            <person name="Gebauer A.M."/>
            <person name="Hofrichter M."/>
            <person name="Liers C."/>
            <person name="Kellner H."/>
        </authorList>
    </citation>
    <scope>NUCLEOTIDE SEQUENCE [LARGE SCALE GENOMIC DNA]</scope>
    <source>
        <strain evidence="3 4">DSM 105466</strain>
    </source>
</reference>
<dbReference type="EMBL" id="NCSJ02000037">
    <property type="protein sequence ID" value="RFU33320.1"/>
    <property type="molecule type" value="Genomic_DNA"/>
</dbReference>
<organism evidence="3 4">
    <name type="scientific">Scytalidium lignicola</name>
    <name type="common">Hyphomycete</name>
    <dbReference type="NCBI Taxonomy" id="5539"/>
    <lineage>
        <taxon>Eukaryota</taxon>
        <taxon>Fungi</taxon>
        <taxon>Dikarya</taxon>
        <taxon>Ascomycota</taxon>
        <taxon>Pezizomycotina</taxon>
        <taxon>Leotiomycetes</taxon>
        <taxon>Leotiomycetes incertae sedis</taxon>
        <taxon>Scytalidium</taxon>
    </lineage>
</organism>
<feature type="compositionally biased region" description="Acidic residues" evidence="2">
    <location>
        <begin position="652"/>
        <end position="666"/>
    </location>
</feature>
<feature type="region of interest" description="Disordered" evidence="2">
    <location>
        <begin position="272"/>
        <end position="398"/>
    </location>
</feature>
<dbReference type="OrthoDB" id="5230543at2759"/>
<dbReference type="STRING" id="5539.A0A3E2HIR1"/>
<dbReference type="AlphaFoldDB" id="A0A3E2HIR1"/>
<evidence type="ECO:0000313" key="4">
    <source>
        <dbReference type="Proteomes" id="UP000258309"/>
    </source>
</evidence>
<feature type="region of interest" description="Disordered" evidence="2">
    <location>
        <begin position="410"/>
        <end position="446"/>
    </location>
</feature>
<feature type="compositionally biased region" description="Basic and acidic residues" evidence="2">
    <location>
        <begin position="355"/>
        <end position="365"/>
    </location>
</feature>
<feature type="compositionally biased region" description="Low complexity" evidence="2">
    <location>
        <begin position="435"/>
        <end position="446"/>
    </location>
</feature>
<dbReference type="PANTHER" id="PTHR39472">
    <property type="entry name" value="EXPRESSED PROTEIN"/>
    <property type="match status" value="1"/>
</dbReference>
<feature type="coiled-coil region" evidence="1">
    <location>
        <begin position="510"/>
        <end position="544"/>
    </location>
</feature>
<feature type="compositionally biased region" description="Low complexity" evidence="2">
    <location>
        <begin position="303"/>
        <end position="314"/>
    </location>
</feature>
<dbReference type="PANTHER" id="PTHR39472:SF1">
    <property type="entry name" value="EXPRESSED PROTEIN"/>
    <property type="match status" value="1"/>
</dbReference>
<evidence type="ECO:0000256" key="2">
    <source>
        <dbReference type="SAM" id="MobiDB-lite"/>
    </source>
</evidence>
<keyword evidence="4" id="KW-1185">Reference proteome</keyword>
<feature type="non-terminal residue" evidence="3">
    <location>
        <position position="693"/>
    </location>
</feature>
<name>A0A3E2HIR1_SCYLI</name>
<feature type="compositionally biased region" description="Low complexity" evidence="2">
    <location>
        <begin position="56"/>
        <end position="75"/>
    </location>
</feature>
<gene>
    <name evidence="3" type="ORF">B7463_g3007</name>
</gene>
<evidence type="ECO:0000313" key="3">
    <source>
        <dbReference type="EMBL" id="RFU33320.1"/>
    </source>
</evidence>
<feature type="region of interest" description="Disordered" evidence="2">
    <location>
        <begin position="175"/>
        <end position="203"/>
    </location>
</feature>